<sequence>MPPCPRSILQGFIGGTVPKEGRRRELSTSQKKGKRQGLEARHYIISFYRPDELPFCLEILQRLSVKVECIVKPSRWWFAAEAATTVGSWAEPKWGEPPCRLGHLRARRHYSNMDSATPTQNGSHPAKSTWVGYQGAAGLDLRTIQTTTLLDDVFKEDPTTNELEEFCAKLTGKEAGLFVLSGTMGNVLGLRALLTQPPHSILCDHRSHIFKYEAGGVTSLTGAMLHLVTPKNGLYMTLEDIKENIVLDSDIHSCPTRVISLENTLGGVVMPLEEARRIADFARQTGKVRVHCDGARLWEAVASGAGSLKEYGACFDTINLCFSKGLGAPCGSILVGPKDIIDHARWIRKSIGGGLRQSGVLTSAARVAVEETFGKGDSGEGGLLKHTHDLAKEVGAMWTALGGKLTYPVHTNMCWLDLDAAGISGARFVEIGEQEGLKLGQGRIITHYQIWQNREVAVPKLKRVFERAMAEGGGKPNGQSEAGSKSQYCAVWGWGANLHYLYLVRIDVPALIRYPGRSSATQAPHHISTYRLAALLSTTLAATLLLFWALTRRDPALVVYYDWIPMTYLLVLAALFAVPLRGGAMPTSGRRRLLATLRRVSLGGIAEAQNGKFGDILLADVLTSYAKVLADLYICACMFLTSGGSASARPDRGCGGAVVVPLILALPSAIRLRQCLIEYSRVRSAPYKESLGWGGQHLANAAKYSTAFPVIILTAMQRSGASGGGEKDGTVNPGVNRAWLAAVVVQSLYTFYWDVAKDWDLTLFSGARERNAPDQPWGLRRRMYIQPAPLVYYCVVLLDMALRCTWVVKLSPGLDRLSGWEGSLFVLQLLEVLRRWIWIFFRVETEHIRNSNHAGLGVDDILLGNYQGKSDDEESD</sequence>
<evidence type="ECO:0000259" key="10">
    <source>
        <dbReference type="PROSITE" id="PS51380"/>
    </source>
</evidence>
<reference evidence="11" key="1">
    <citation type="journal article" date="2012" name="PLoS Genet.">
        <title>Comparative analysis of the genomes of two field isolates of the rice blast fungus Magnaporthe oryzae.</title>
        <authorList>
            <person name="Xue M."/>
            <person name="Yang J."/>
            <person name="Li Z."/>
            <person name="Hu S."/>
            <person name="Yao N."/>
            <person name="Dean R.A."/>
            <person name="Zhao W."/>
            <person name="Shen M."/>
            <person name="Zhang H."/>
            <person name="Li C."/>
            <person name="Liu L."/>
            <person name="Cao L."/>
            <person name="Xu X."/>
            <person name="Xing Y."/>
            <person name="Hsiang T."/>
            <person name="Zhang Z."/>
            <person name="Xu J.R."/>
            <person name="Peng Y.L."/>
        </authorList>
    </citation>
    <scope>NUCLEOTIDE SEQUENCE [LARGE SCALE GENOMIC DNA]</scope>
    <source>
        <strain evidence="11">P131</strain>
    </source>
</reference>
<keyword evidence="7 9" id="KW-0472">Membrane</keyword>
<dbReference type="Pfam" id="PF01212">
    <property type="entry name" value="Beta_elim_lyase"/>
    <property type="match status" value="1"/>
</dbReference>
<evidence type="ECO:0000256" key="2">
    <source>
        <dbReference type="ARBA" id="ARBA00004141"/>
    </source>
</evidence>
<dbReference type="FunFam" id="3.40.640.10:FF:000030">
    <property type="entry name" value="Low-specificity L-threonine aldolase"/>
    <property type="match status" value="1"/>
</dbReference>
<name>L7IUZ4_PYRO1</name>
<comment type="similarity">
    <text evidence="3">Belongs to the threonine aldolase family.</text>
</comment>
<dbReference type="PANTHER" id="PTHR48097:SF9">
    <property type="entry name" value="L-THREONINE ALDOLASE"/>
    <property type="match status" value="1"/>
</dbReference>
<evidence type="ECO:0000313" key="11">
    <source>
        <dbReference type="EMBL" id="ELQ59399.1"/>
    </source>
</evidence>
<protein>
    <submittedName>
        <fullName evidence="11">Threonine aldolase</fullName>
    </submittedName>
</protein>
<evidence type="ECO:0000256" key="4">
    <source>
        <dbReference type="ARBA" id="ARBA00022692"/>
    </source>
</evidence>
<dbReference type="GO" id="GO:0016020">
    <property type="term" value="C:membrane"/>
    <property type="evidence" value="ECO:0007669"/>
    <property type="project" value="UniProtKB-SubCell"/>
</dbReference>
<feature type="domain" description="EXS" evidence="10">
    <location>
        <begin position="651"/>
        <end position="874"/>
    </location>
</feature>
<evidence type="ECO:0000256" key="7">
    <source>
        <dbReference type="ARBA" id="ARBA00023136"/>
    </source>
</evidence>
<evidence type="ECO:0000256" key="8">
    <source>
        <dbReference type="ARBA" id="ARBA00023239"/>
    </source>
</evidence>
<dbReference type="InterPro" id="IPR015422">
    <property type="entry name" value="PyrdxlP-dep_Trfase_small"/>
</dbReference>
<dbReference type="InterPro" id="IPR004342">
    <property type="entry name" value="EXS_C"/>
</dbReference>
<dbReference type="GO" id="GO:0005829">
    <property type="term" value="C:cytosol"/>
    <property type="evidence" value="ECO:0007669"/>
    <property type="project" value="TreeGrafter"/>
</dbReference>
<dbReference type="InterPro" id="IPR001597">
    <property type="entry name" value="ArAA_b-elim_lyase/Thr_aldolase"/>
</dbReference>
<dbReference type="GO" id="GO:0006545">
    <property type="term" value="P:glycine biosynthetic process"/>
    <property type="evidence" value="ECO:0007669"/>
    <property type="project" value="TreeGrafter"/>
</dbReference>
<keyword evidence="4 9" id="KW-0812">Transmembrane</keyword>
<keyword evidence="5" id="KW-0663">Pyridoxal phosphate</keyword>
<dbReference type="InterPro" id="IPR015424">
    <property type="entry name" value="PyrdxlP-dep_Trfase"/>
</dbReference>
<proteinExistence type="inferred from homology"/>
<accession>L7IUZ4</accession>
<dbReference type="PANTHER" id="PTHR48097">
    <property type="entry name" value="L-THREONINE ALDOLASE-RELATED"/>
    <property type="match status" value="1"/>
</dbReference>
<dbReference type="EMBL" id="JH794475">
    <property type="protein sequence ID" value="ELQ59399.1"/>
    <property type="molecule type" value="Genomic_DNA"/>
</dbReference>
<dbReference type="Gene3D" id="3.90.1150.10">
    <property type="entry name" value="Aspartate Aminotransferase, domain 1"/>
    <property type="match status" value="1"/>
</dbReference>
<keyword evidence="6 9" id="KW-1133">Transmembrane helix</keyword>
<comment type="cofactor">
    <cofactor evidence="1">
        <name>pyridoxal 5'-phosphate</name>
        <dbReference type="ChEBI" id="CHEBI:597326"/>
    </cofactor>
</comment>
<evidence type="ECO:0000256" key="5">
    <source>
        <dbReference type="ARBA" id="ARBA00022898"/>
    </source>
</evidence>
<evidence type="ECO:0000256" key="1">
    <source>
        <dbReference type="ARBA" id="ARBA00001933"/>
    </source>
</evidence>
<dbReference type="SUPFAM" id="SSF53383">
    <property type="entry name" value="PLP-dependent transferases"/>
    <property type="match status" value="1"/>
</dbReference>
<dbReference type="AlphaFoldDB" id="L7IUZ4"/>
<feature type="transmembrane region" description="Helical" evidence="9">
    <location>
        <begin position="563"/>
        <end position="582"/>
    </location>
</feature>
<dbReference type="Pfam" id="PF03124">
    <property type="entry name" value="EXS"/>
    <property type="match status" value="1"/>
</dbReference>
<evidence type="ECO:0000256" key="3">
    <source>
        <dbReference type="ARBA" id="ARBA00006966"/>
    </source>
</evidence>
<evidence type="ECO:0000256" key="6">
    <source>
        <dbReference type="ARBA" id="ARBA00022989"/>
    </source>
</evidence>
<dbReference type="Gene3D" id="3.40.640.10">
    <property type="entry name" value="Type I PLP-dependent aspartate aminotransferase-like (Major domain)"/>
    <property type="match status" value="1"/>
</dbReference>
<dbReference type="InterPro" id="IPR015421">
    <property type="entry name" value="PyrdxlP-dep_Trfase_major"/>
</dbReference>
<dbReference type="PROSITE" id="PS51380">
    <property type="entry name" value="EXS"/>
    <property type="match status" value="1"/>
</dbReference>
<organism>
    <name type="scientific">Pyricularia oryzae (strain P131)</name>
    <name type="common">Rice blast fungus</name>
    <name type="synonym">Magnaporthe oryzae</name>
    <dbReference type="NCBI Taxonomy" id="1143193"/>
    <lineage>
        <taxon>Eukaryota</taxon>
        <taxon>Fungi</taxon>
        <taxon>Dikarya</taxon>
        <taxon>Ascomycota</taxon>
        <taxon>Pezizomycotina</taxon>
        <taxon>Sordariomycetes</taxon>
        <taxon>Sordariomycetidae</taxon>
        <taxon>Magnaporthales</taxon>
        <taxon>Pyriculariaceae</taxon>
        <taxon>Pyricularia</taxon>
    </lineage>
</organism>
<evidence type="ECO:0000256" key="9">
    <source>
        <dbReference type="SAM" id="Phobius"/>
    </source>
</evidence>
<dbReference type="GO" id="GO:0006567">
    <property type="term" value="P:L-threonine catabolic process"/>
    <property type="evidence" value="ECO:0007669"/>
    <property type="project" value="TreeGrafter"/>
</dbReference>
<feature type="transmembrane region" description="Helical" evidence="9">
    <location>
        <begin position="532"/>
        <end position="551"/>
    </location>
</feature>
<keyword evidence="8" id="KW-0456">Lyase</keyword>
<comment type="subcellular location">
    <subcellularLocation>
        <location evidence="2">Membrane</location>
        <topology evidence="2">Multi-pass membrane protein</topology>
    </subcellularLocation>
</comment>
<dbReference type="GO" id="GO:0008732">
    <property type="term" value="F:L-allo-threonine aldolase activity"/>
    <property type="evidence" value="ECO:0007669"/>
    <property type="project" value="TreeGrafter"/>
</dbReference>
<gene>
    <name evidence="11" type="ORF">OOW_P131scaffold01358g38</name>
</gene>